<keyword evidence="9 11" id="KW-0472">Membrane</keyword>
<feature type="transmembrane region" description="Helical" evidence="11">
    <location>
        <begin position="25"/>
        <end position="45"/>
    </location>
</feature>
<evidence type="ECO:0000256" key="2">
    <source>
        <dbReference type="ARBA" id="ARBA00022448"/>
    </source>
</evidence>
<keyword evidence="13" id="KW-1185">Reference proteome</keyword>
<dbReference type="RefSeq" id="WP_195809463.1">
    <property type="nucleotide sequence ID" value="NZ_CP064795.1"/>
</dbReference>
<keyword evidence="5 11" id="KW-0028">Amino-acid biosynthesis</keyword>
<dbReference type="InterPro" id="IPR059112">
    <property type="entry name" value="CysZ/EI24"/>
</dbReference>
<dbReference type="GO" id="GO:0005886">
    <property type="term" value="C:plasma membrane"/>
    <property type="evidence" value="ECO:0007669"/>
    <property type="project" value="UniProtKB-SubCell"/>
</dbReference>
<evidence type="ECO:0000256" key="6">
    <source>
        <dbReference type="ARBA" id="ARBA00022692"/>
    </source>
</evidence>
<comment type="subcellular location">
    <subcellularLocation>
        <location evidence="11">Cell inner membrane</location>
        <topology evidence="11">Multi-pass membrane protein</topology>
    </subcellularLocation>
    <subcellularLocation>
        <location evidence="1">Membrane</location>
        <topology evidence="1">Multi-pass membrane protein</topology>
    </subcellularLocation>
</comment>
<dbReference type="EMBL" id="CP064795">
    <property type="protein sequence ID" value="QPG04367.1"/>
    <property type="molecule type" value="Genomic_DNA"/>
</dbReference>
<dbReference type="GO" id="GO:0019344">
    <property type="term" value="P:cysteine biosynthetic process"/>
    <property type="evidence" value="ECO:0007669"/>
    <property type="project" value="UniProtKB-UniRule"/>
</dbReference>
<evidence type="ECO:0000256" key="3">
    <source>
        <dbReference type="ARBA" id="ARBA00022475"/>
    </source>
</evidence>
<evidence type="ECO:0000313" key="12">
    <source>
        <dbReference type="EMBL" id="QPG04367.1"/>
    </source>
</evidence>
<keyword evidence="8 11" id="KW-0764">Sulfate transport</keyword>
<keyword evidence="4 11" id="KW-0997">Cell inner membrane</keyword>
<protein>
    <recommendedName>
        <fullName evidence="11">Sulfate transporter CysZ</fullName>
    </recommendedName>
</protein>
<evidence type="ECO:0000256" key="4">
    <source>
        <dbReference type="ARBA" id="ARBA00022519"/>
    </source>
</evidence>
<keyword evidence="3 11" id="KW-1003">Cell membrane</keyword>
<comment type="function">
    <text evidence="11">High affinity, high specificity proton-dependent sulfate transporter, which mediates sulfate uptake. Provides the sulfur source for the cysteine synthesis pathway.</text>
</comment>
<dbReference type="HAMAP" id="MF_00468">
    <property type="entry name" value="CysZ"/>
    <property type="match status" value="1"/>
</dbReference>
<dbReference type="AlphaFoldDB" id="A0A7S9DV08"/>
<keyword evidence="10 11" id="KW-0198">Cysteine biosynthesis</keyword>
<dbReference type="GO" id="GO:0009675">
    <property type="term" value="F:high-affinity sulfate:proton symporter activity"/>
    <property type="evidence" value="ECO:0007669"/>
    <property type="project" value="TreeGrafter"/>
</dbReference>
<comment type="similarity">
    <text evidence="11">Belongs to the CysZ family.</text>
</comment>
<keyword evidence="7 11" id="KW-1133">Transmembrane helix</keyword>
<evidence type="ECO:0000256" key="9">
    <source>
        <dbReference type="ARBA" id="ARBA00023136"/>
    </source>
</evidence>
<keyword evidence="2 11" id="KW-0813">Transport</keyword>
<evidence type="ECO:0000256" key="11">
    <source>
        <dbReference type="HAMAP-Rule" id="MF_00468"/>
    </source>
</evidence>
<evidence type="ECO:0000256" key="7">
    <source>
        <dbReference type="ARBA" id="ARBA00022989"/>
    </source>
</evidence>
<dbReference type="Pfam" id="PF07264">
    <property type="entry name" value="EI24"/>
    <property type="match status" value="1"/>
</dbReference>
<keyword evidence="6 11" id="KW-0812">Transmembrane</keyword>
<accession>A0A7S9DV08</accession>
<dbReference type="InterPro" id="IPR050480">
    <property type="entry name" value="CysZ-like"/>
</dbReference>
<gene>
    <name evidence="11 12" type="primary">cysZ</name>
    <name evidence="12" type="ORF">IT774_08770</name>
</gene>
<dbReference type="PANTHER" id="PTHR37468:SF1">
    <property type="entry name" value="SULFATE TRANSPORTER CYSZ"/>
    <property type="match status" value="1"/>
</dbReference>
<evidence type="ECO:0000256" key="1">
    <source>
        <dbReference type="ARBA" id="ARBA00004141"/>
    </source>
</evidence>
<dbReference type="KEGG" id="smaa:IT774_08770"/>
<proteinExistence type="inferred from homology"/>
<sequence length="252" mass="28681">MVARSGIGYFSSGFSLIRTKGLKRFVLVPLMVNLLLFSVAFYFLYNEIGVAISWLINMIPEWLGWLKTVMTYILWPIAVLSVLLVFGLIFGTLANWIAAPFNGILAEKVERHLTGQDLGDEGVLSLIKDIPRTLGREAAKFWWYLPRAIGFFLIFLLVPVIGQIVWFVFTAWMQAIVYCDYPYDNHKVPFKTMRDHLGGHKTKALSFGMMVNVFSLIPVLNFVVMPIAICGATHMWVNELRDEIRPHKPAPL</sequence>
<evidence type="ECO:0000256" key="8">
    <source>
        <dbReference type="ARBA" id="ARBA00023032"/>
    </source>
</evidence>
<evidence type="ECO:0000256" key="10">
    <source>
        <dbReference type="ARBA" id="ARBA00023192"/>
    </source>
</evidence>
<dbReference type="Proteomes" id="UP000595095">
    <property type="component" value="Chromosome"/>
</dbReference>
<comment type="caution">
    <text evidence="11">Lacks conserved residue(s) required for the propagation of feature annotation.</text>
</comment>
<dbReference type="GO" id="GO:0000103">
    <property type="term" value="P:sulfate assimilation"/>
    <property type="evidence" value="ECO:0007669"/>
    <property type="project" value="InterPro"/>
</dbReference>
<evidence type="ECO:0000256" key="5">
    <source>
        <dbReference type="ARBA" id="ARBA00022605"/>
    </source>
</evidence>
<feature type="transmembrane region" description="Helical" evidence="11">
    <location>
        <begin position="204"/>
        <end position="229"/>
    </location>
</feature>
<feature type="transmembrane region" description="Helical" evidence="11">
    <location>
        <begin position="72"/>
        <end position="98"/>
    </location>
</feature>
<dbReference type="NCBIfam" id="NF003433">
    <property type="entry name" value="PRK04949.1"/>
    <property type="match status" value="1"/>
</dbReference>
<evidence type="ECO:0000313" key="13">
    <source>
        <dbReference type="Proteomes" id="UP000595095"/>
    </source>
</evidence>
<organism evidence="12 13">
    <name type="scientific">Salinimonas marina</name>
    <dbReference type="NCBI Taxonomy" id="2785918"/>
    <lineage>
        <taxon>Bacteria</taxon>
        <taxon>Pseudomonadati</taxon>
        <taxon>Pseudomonadota</taxon>
        <taxon>Gammaproteobacteria</taxon>
        <taxon>Alteromonadales</taxon>
        <taxon>Alteromonadaceae</taxon>
        <taxon>Alteromonas/Salinimonas group</taxon>
        <taxon>Salinimonas</taxon>
    </lineage>
</organism>
<dbReference type="PANTHER" id="PTHR37468">
    <property type="entry name" value="SULFATE TRANSPORTER CYSZ"/>
    <property type="match status" value="1"/>
</dbReference>
<dbReference type="InterPro" id="IPR022985">
    <property type="entry name" value="Sulfate_CysZ"/>
</dbReference>
<name>A0A7S9DV08_9ALTE</name>
<reference evidence="12 13" key="1">
    <citation type="submission" date="2020-11" db="EMBL/GenBank/DDBJ databases">
        <title>Complete genome sequence for Salinimonas sp. strain G2-b.</title>
        <authorList>
            <person name="Park S.-J."/>
        </authorList>
    </citation>
    <scope>NUCLEOTIDE SEQUENCE [LARGE SCALE GENOMIC DNA]</scope>
    <source>
        <strain evidence="12 13">G2-b</strain>
    </source>
</reference>